<dbReference type="Gene3D" id="2.60.450.10">
    <property type="entry name" value="Lipopolysaccharide (LPS) transport protein A like domain"/>
    <property type="match status" value="1"/>
</dbReference>
<dbReference type="InterPro" id="IPR052037">
    <property type="entry name" value="LPS_export_LptA"/>
</dbReference>
<protein>
    <submittedName>
        <fullName evidence="1">Lipopolysaccharide export system protein LptA</fullName>
    </submittedName>
</protein>
<dbReference type="AlphaFoldDB" id="A0A0W0TRW2"/>
<dbReference type="InterPro" id="IPR005653">
    <property type="entry name" value="OstA-like_N"/>
</dbReference>
<dbReference type="Pfam" id="PF03968">
    <property type="entry name" value="LptD_N"/>
    <property type="match status" value="1"/>
</dbReference>
<accession>A0A0W0TRW2</accession>
<evidence type="ECO:0000313" key="1">
    <source>
        <dbReference type="EMBL" id="KTC98343.1"/>
    </source>
</evidence>
<proteinExistence type="predicted"/>
<dbReference type="GO" id="GO:0017089">
    <property type="term" value="F:glycolipid transfer activity"/>
    <property type="evidence" value="ECO:0007669"/>
    <property type="project" value="TreeGrafter"/>
</dbReference>
<evidence type="ECO:0000313" key="2">
    <source>
        <dbReference type="Proteomes" id="UP000054785"/>
    </source>
</evidence>
<dbReference type="GO" id="GO:0009279">
    <property type="term" value="C:cell outer membrane"/>
    <property type="evidence" value="ECO:0007669"/>
    <property type="project" value="TreeGrafter"/>
</dbReference>
<organism evidence="1 2">
    <name type="scientific">Legionella geestiana</name>
    <dbReference type="NCBI Taxonomy" id="45065"/>
    <lineage>
        <taxon>Bacteria</taxon>
        <taxon>Pseudomonadati</taxon>
        <taxon>Pseudomonadota</taxon>
        <taxon>Gammaproteobacteria</taxon>
        <taxon>Legionellales</taxon>
        <taxon>Legionellaceae</taxon>
        <taxon>Legionella</taxon>
    </lineage>
</organism>
<dbReference type="PATRIC" id="fig|45065.4.peg.1782"/>
<reference evidence="1 2" key="1">
    <citation type="submission" date="2015-11" db="EMBL/GenBank/DDBJ databases">
        <title>Genomic analysis of 38 Legionella species identifies large and diverse effector repertoires.</title>
        <authorList>
            <person name="Burstein D."/>
            <person name="Amaro F."/>
            <person name="Zusman T."/>
            <person name="Lifshitz Z."/>
            <person name="Cohen O."/>
            <person name="Gilbert J.A."/>
            <person name="Pupko T."/>
            <person name="Shuman H.A."/>
            <person name="Segal G."/>
        </authorList>
    </citation>
    <scope>NUCLEOTIDE SEQUENCE [LARGE SCALE GENOMIC DNA]</scope>
    <source>
        <strain evidence="1 2">ATCC 49504</strain>
    </source>
</reference>
<dbReference type="GO" id="GO:0015920">
    <property type="term" value="P:lipopolysaccharide transport"/>
    <property type="evidence" value="ECO:0007669"/>
    <property type="project" value="InterPro"/>
</dbReference>
<name>A0A0W0TRW2_9GAMM</name>
<sequence length="174" mass="19385">MHPLKIMHNRLRLTLLAALCLSAPFALALPEDRQMPAQLAADSADLSQQNHRGEYNGKVEFDQGSTHLRAAKAVTEGNLKNELIMAVAMGDDGEQAHFWTETAKDKPLLHAWADTIRYLPLEHRIELIGNARITQGENTFSAPVITYDTEKQHVTSRSEGKGRTTILIHPEKKA</sequence>
<dbReference type="GO" id="GO:0030288">
    <property type="term" value="C:outer membrane-bounded periplasmic space"/>
    <property type="evidence" value="ECO:0007669"/>
    <property type="project" value="TreeGrafter"/>
</dbReference>
<dbReference type="InterPro" id="IPR014340">
    <property type="entry name" value="LptA"/>
</dbReference>
<dbReference type="STRING" id="45065.Lgee_1645"/>
<keyword evidence="2" id="KW-1185">Reference proteome</keyword>
<comment type="caution">
    <text evidence="1">The sequence shown here is derived from an EMBL/GenBank/DDBJ whole genome shotgun (WGS) entry which is preliminary data.</text>
</comment>
<dbReference type="Proteomes" id="UP000054785">
    <property type="component" value="Unassembled WGS sequence"/>
</dbReference>
<dbReference type="PANTHER" id="PTHR36504">
    <property type="entry name" value="LIPOPOLYSACCHARIDE EXPORT SYSTEM PROTEIN LPTA"/>
    <property type="match status" value="1"/>
</dbReference>
<dbReference type="NCBIfam" id="TIGR03002">
    <property type="entry name" value="outer_YhbN_LptA"/>
    <property type="match status" value="1"/>
</dbReference>
<dbReference type="OrthoDB" id="5295619at2"/>
<dbReference type="RefSeq" id="WP_028386565.1">
    <property type="nucleotide sequence ID" value="NZ_CAAAHN010000019.1"/>
</dbReference>
<gene>
    <name evidence="1" type="primary">lptA</name>
    <name evidence="1" type="ORF">Lgee_1645</name>
</gene>
<dbReference type="EMBL" id="LNYC01000066">
    <property type="protein sequence ID" value="KTC98343.1"/>
    <property type="molecule type" value="Genomic_DNA"/>
</dbReference>
<dbReference type="GO" id="GO:0001530">
    <property type="term" value="F:lipopolysaccharide binding"/>
    <property type="evidence" value="ECO:0007669"/>
    <property type="project" value="InterPro"/>
</dbReference>
<dbReference type="PANTHER" id="PTHR36504:SF1">
    <property type="entry name" value="LIPOPOLYSACCHARIDE EXPORT SYSTEM PROTEIN LPTA"/>
    <property type="match status" value="1"/>
</dbReference>